<protein>
    <submittedName>
        <fullName evidence="1">Uncharacterized protein</fullName>
    </submittedName>
</protein>
<gene>
    <name evidence="1" type="ORF">TVY486_0804350</name>
</gene>
<dbReference type="AlphaFoldDB" id="G0U172"/>
<sequence length="124" mass="13625">MKMKKHCCNRVGIGAAPGRGASHRLGFWGLANGALKFGREPGGVYHFGKPCLKTFREGLERPNCETQPRRCGAYFLTPLPGGLRFLAFLKPAAVSNFLAKPWWGEKIISHWVEVAFAAAAHSFP</sequence>
<dbReference type="EMBL" id="HE573024">
    <property type="protein sequence ID" value="CCC49827.1"/>
    <property type="molecule type" value="Genomic_DNA"/>
</dbReference>
<organism evidence="1">
    <name type="scientific">Trypanosoma vivax (strain Y486)</name>
    <dbReference type="NCBI Taxonomy" id="1055687"/>
    <lineage>
        <taxon>Eukaryota</taxon>
        <taxon>Discoba</taxon>
        <taxon>Euglenozoa</taxon>
        <taxon>Kinetoplastea</taxon>
        <taxon>Metakinetoplastina</taxon>
        <taxon>Trypanosomatida</taxon>
        <taxon>Trypanosomatidae</taxon>
        <taxon>Trypanosoma</taxon>
        <taxon>Duttonella</taxon>
    </lineage>
</organism>
<accession>G0U172</accession>
<reference evidence="1" key="1">
    <citation type="journal article" date="2012" name="Proc. Natl. Acad. Sci. U.S.A.">
        <title>Antigenic diversity is generated by distinct evolutionary mechanisms in African trypanosome species.</title>
        <authorList>
            <person name="Jackson A.P."/>
            <person name="Berry A."/>
            <person name="Aslett M."/>
            <person name="Allison H.C."/>
            <person name="Burton P."/>
            <person name="Vavrova-Anderson J."/>
            <person name="Brown R."/>
            <person name="Browne H."/>
            <person name="Corton N."/>
            <person name="Hauser H."/>
            <person name="Gamble J."/>
            <person name="Gilderthorp R."/>
            <person name="Marcello L."/>
            <person name="McQuillan J."/>
            <person name="Otto T.D."/>
            <person name="Quail M.A."/>
            <person name="Sanders M.J."/>
            <person name="van Tonder A."/>
            <person name="Ginger M.L."/>
            <person name="Field M.C."/>
            <person name="Barry J.D."/>
            <person name="Hertz-Fowler C."/>
            <person name="Berriman M."/>
        </authorList>
    </citation>
    <scope>NUCLEOTIDE SEQUENCE</scope>
    <source>
        <strain evidence="1">Y486</strain>
    </source>
</reference>
<proteinExistence type="predicted"/>
<evidence type="ECO:0000313" key="1">
    <source>
        <dbReference type="EMBL" id="CCC49827.1"/>
    </source>
</evidence>
<name>G0U172_TRYVY</name>